<dbReference type="SUPFAM" id="SSF53649">
    <property type="entry name" value="Alkaline phosphatase-like"/>
    <property type="match status" value="1"/>
</dbReference>
<evidence type="ECO:0000256" key="2">
    <source>
        <dbReference type="SAM" id="MobiDB-lite"/>
    </source>
</evidence>
<keyword evidence="5" id="KW-1185">Reference proteome</keyword>
<dbReference type="RefSeq" id="XP_060281259.1">
    <property type="nucleotide sequence ID" value="XM_060430640.1"/>
</dbReference>
<dbReference type="AlphaFoldDB" id="A0AAJ0BVJ7"/>
<feature type="chain" id="PRO_5042594816" evidence="3">
    <location>
        <begin position="19"/>
        <end position="464"/>
    </location>
</feature>
<dbReference type="GO" id="GO:0009395">
    <property type="term" value="P:phospholipid catabolic process"/>
    <property type="evidence" value="ECO:0007669"/>
    <property type="project" value="TreeGrafter"/>
</dbReference>
<organism evidence="4 5">
    <name type="scientific">Phialemonium atrogriseum</name>
    <dbReference type="NCBI Taxonomy" id="1093897"/>
    <lineage>
        <taxon>Eukaryota</taxon>
        <taxon>Fungi</taxon>
        <taxon>Dikarya</taxon>
        <taxon>Ascomycota</taxon>
        <taxon>Pezizomycotina</taxon>
        <taxon>Sordariomycetes</taxon>
        <taxon>Sordariomycetidae</taxon>
        <taxon>Cephalothecales</taxon>
        <taxon>Cephalothecaceae</taxon>
        <taxon>Phialemonium</taxon>
    </lineage>
</organism>
<evidence type="ECO:0000256" key="3">
    <source>
        <dbReference type="SAM" id="SignalP"/>
    </source>
</evidence>
<dbReference type="EMBL" id="MU839017">
    <property type="protein sequence ID" value="KAK1765046.1"/>
    <property type="molecule type" value="Genomic_DNA"/>
</dbReference>
<evidence type="ECO:0000256" key="1">
    <source>
        <dbReference type="ARBA" id="ARBA00022801"/>
    </source>
</evidence>
<sequence length="464" mass="50918">MVVCNVLVVAALARLALAVPSASNIEYHGLDSWKDKIKNVVVLVEENRSFDTFCGGLDYSPEIDGLLHHNYCNSMNASDPNEAADVCAGPLAADVAKDDPNHSISGVNMQIFSTWHPDEDLVNAAPPWKYENMRGFVTEQSISYKTEDKARAAEAINYYKPDQIPVFSTMAENFVLFDRWFCAVPGPTNPNRAYITSGTSHGHGKNDADFGNFALPQKSIFEQLSEKGISWINYQNSTTGPGKGFNPDAAFYKWTLDSGANLTNIKPLQQFYQDAAAGTLPSFTYINPECCSYQSYHPPSPISSGETFIKGIYESLRASPQWSSTLFILTFDEHGGFGDHVPPPVGVPGGGDGLAYTEKAADGLPVTFAFNRLGPRVPTLLVSPWVGKGVVEKAGRNNGGEYTHTSILGFVSELWGLEKLTPRVEWSATFEHLILDKPRDDDDLPRVLPDPNNPKCRRRKRGGS</sequence>
<dbReference type="GO" id="GO:0042578">
    <property type="term" value="F:phosphoric ester hydrolase activity"/>
    <property type="evidence" value="ECO:0007669"/>
    <property type="project" value="UniProtKB-ARBA"/>
</dbReference>
<dbReference type="InterPro" id="IPR017850">
    <property type="entry name" value="Alkaline_phosphatase_core_sf"/>
</dbReference>
<reference evidence="4" key="1">
    <citation type="submission" date="2023-06" db="EMBL/GenBank/DDBJ databases">
        <title>Genome-scale phylogeny and comparative genomics of the fungal order Sordariales.</title>
        <authorList>
            <consortium name="Lawrence Berkeley National Laboratory"/>
            <person name="Hensen N."/>
            <person name="Bonometti L."/>
            <person name="Westerberg I."/>
            <person name="Brannstrom I.O."/>
            <person name="Guillou S."/>
            <person name="Cros-Aarteil S."/>
            <person name="Calhoun S."/>
            <person name="Haridas S."/>
            <person name="Kuo A."/>
            <person name="Mondo S."/>
            <person name="Pangilinan J."/>
            <person name="Riley R."/>
            <person name="Labutti K."/>
            <person name="Andreopoulos B."/>
            <person name="Lipzen A."/>
            <person name="Chen C."/>
            <person name="Yanf M."/>
            <person name="Daum C."/>
            <person name="Ng V."/>
            <person name="Clum A."/>
            <person name="Steindorff A."/>
            <person name="Ohm R."/>
            <person name="Martin F."/>
            <person name="Silar P."/>
            <person name="Natvig D."/>
            <person name="Lalanne C."/>
            <person name="Gautier V."/>
            <person name="Ament-Velasquez S.L."/>
            <person name="Kruys A."/>
            <person name="Hutchinson M.I."/>
            <person name="Powell A.J."/>
            <person name="Barry K."/>
            <person name="Miller A.N."/>
            <person name="Grigoriev I.V."/>
            <person name="Debuchy R."/>
            <person name="Gladieux P."/>
            <person name="Thoren M.H."/>
            <person name="Johannesson H."/>
        </authorList>
    </citation>
    <scope>NUCLEOTIDE SEQUENCE</scope>
    <source>
        <strain evidence="4">8032-3</strain>
    </source>
</reference>
<dbReference type="GeneID" id="85313827"/>
<proteinExistence type="predicted"/>
<dbReference type="Proteomes" id="UP001244011">
    <property type="component" value="Unassembled WGS sequence"/>
</dbReference>
<feature type="signal peptide" evidence="3">
    <location>
        <begin position="1"/>
        <end position="18"/>
    </location>
</feature>
<protein>
    <submittedName>
        <fullName evidence="4">Non-specific phospholipase C6</fullName>
    </submittedName>
</protein>
<feature type="compositionally biased region" description="Basic residues" evidence="2">
    <location>
        <begin position="455"/>
        <end position="464"/>
    </location>
</feature>
<keyword evidence="1" id="KW-0378">Hydrolase</keyword>
<dbReference type="PANTHER" id="PTHR31956">
    <property type="entry name" value="NON-SPECIFIC PHOSPHOLIPASE C4-RELATED"/>
    <property type="match status" value="1"/>
</dbReference>
<keyword evidence="3" id="KW-0732">Signal</keyword>
<gene>
    <name evidence="4" type="ORF">QBC33DRAFT_572024</name>
</gene>
<evidence type="ECO:0000313" key="5">
    <source>
        <dbReference type="Proteomes" id="UP001244011"/>
    </source>
</evidence>
<name>A0AAJ0BVJ7_9PEZI</name>
<dbReference type="Pfam" id="PF04185">
    <property type="entry name" value="Phosphoesterase"/>
    <property type="match status" value="1"/>
</dbReference>
<comment type="caution">
    <text evidence="4">The sequence shown here is derived from an EMBL/GenBank/DDBJ whole genome shotgun (WGS) entry which is preliminary data.</text>
</comment>
<dbReference type="InterPro" id="IPR007312">
    <property type="entry name" value="Phosphoesterase"/>
</dbReference>
<accession>A0AAJ0BVJ7</accession>
<dbReference type="PANTHER" id="PTHR31956:SF1">
    <property type="entry name" value="NON-SPECIFIC PHOSPHOLIPASE C1"/>
    <property type="match status" value="1"/>
</dbReference>
<evidence type="ECO:0000313" key="4">
    <source>
        <dbReference type="EMBL" id="KAK1765046.1"/>
    </source>
</evidence>
<feature type="region of interest" description="Disordered" evidence="2">
    <location>
        <begin position="439"/>
        <end position="464"/>
    </location>
</feature>
<dbReference type="Gene3D" id="3.40.720.10">
    <property type="entry name" value="Alkaline Phosphatase, subunit A"/>
    <property type="match status" value="2"/>
</dbReference>